<dbReference type="SUPFAM" id="SSF142433">
    <property type="entry name" value="CinA-like"/>
    <property type="match status" value="1"/>
</dbReference>
<dbReference type="InterPro" id="IPR001453">
    <property type="entry name" value="MoaB/Mog_dom"/>
</dbReference>
<evidence type="ECO:0000259" key="2">
    <source>
        <dbReference type="SMART" id="SM00852"/>
    </source>
</evidence>
<dbReference type="InterPro" id="IPR036425">
    <property type="entry name" value="MoaB/Mog-like_dom_sf"/>
</dbReference>
<dbReference type="SMART" id="SM00852">
    <property type="entry name" value="MoCF_biosynth"/>
    <property type="match status" value="1"/>
</dbReference>
<dbReference type="EMBL" id="NOKQ01000134">
    <property type="protein sequence ID" value="OZS79311.1"/>
    <property type="molecule type" value="Genomic_DNA"/>
</dbReference>
<dbReference type="Pfam" id="PF02464">
    <property type="entry name" value="CinA"/>
    <property type="match status" value="1"/>
</dbReference>
<dbReference type="PANTHER" id="PTHR13939:SF0">
    <property type="entry name" value="NMN AMIDOHYDROLASE-LIKE PROTEIN YFAY"/>
    <property type="match status" value="1"/>
</dbReference>
<dbReference type="OrthoDB" id="9801454at2"/>
<dbReference type="Pfam" id="PF18146">
    <property type="entry name" value="CinA_KH"/>
    <property type="match status" value="1"/>
</dbReference>
<dbReference type="NCBIfam" id="TIGR00199">
    <property type="entry name" value="PncC_domain"/>
    <property type="match status" value="1"/>
</dbReference>
<proteinExistence type="inferred from homology"/>
<dbReference type="NCBIfam" id="NF001813">
    <property type="entry name" value="PRK00549.1"/>
    <property type="match status" value="1"/>
</dbReference>
<reference evidence="3 4" key="1">
    <citation type="submission" date="2017-07" db="EMBL/GenBank/DDBJ databases">
        <title>Tetzosporium hominis gen.nov. sp.nov.</title>
        <authorList>
            <person name="Tetz G."/>
            <person name="Tetz V."/>
        </authorList>
    </citation>
    <scope>NUCLEOTIDE SEQUENCE [LARGE SCALE GENOMIC DNA]</scope>
    <source>
        <strain evidence="3 4">VT-49</strain>
    </source>
</reference>
<dbReference type="SUPFAM" id="SSF53218">
    <property type="entry name" value="Molybdenum cofactor biosynthesis proteins"/>
    <property type="match status" value="1"/>
</dbReference>
<dbReference type="Gene3D" id="3.30.70.2860">
    <property type="match status" value="1"/>
</dbReference>
<dbReference type="InterPro" id="IPR008136">
    <property type="entry name" value="CinA_C"/>
</dbReference>
<dbReference type="InterPro" id="IPR050101">
    <property type="entry name" value="CinA"/>
</dbReference>
<dbReference type="HAMAP" id="MF_00226_B">
    <property type="entry name" value="CinA_B"/>
    <property type="match status" value="1"/>
</dbReference>
<dbReference type="NCBIfam" id="TIGR00200">
    <property type="entry name" value="cinA_nterm"/>
    <property type="match status" value="1"/>
</dbReference>
<comment type="similarity">
    <text evidence="1">Belongs to the CinA family.</text>
</comment>
<evidence type="ECO:0000313" key="3">
    <source>
        <dbReference type="EMBL" id="OZS79311.1"/>
    </source>
</evidence>
<evidence type="ECO:0000313" key="4">
    <source>
        <dbReference type="Proteomes" id="UP000217065"/>
    </source>
</evidence>
<dbReference type="PANTHER" id="PTHR13939">
    <property type="entry name" value="NICOTINAMIDE-NUCLEOTIDE AMIDOHYDROLASE PNCC"/>
    <property type="match status" value="1"/>
</dbReference>
<accession>A0A264W710</accession>
<dbReference type="RefSeq" id="WP_094941691.1">
    <property type="nucleotide sequence ID" value="NZ_NOKQ01000134.1"/>
</dbReference>
<sequence>MRAEIIAVGSELLLGQIVNTNAQFLSSQLAEMGINIHYHTVVGDNKGRLLDAIQIAERRADILLFSGGLGPTKDDLTKQTIAEHLGTSLVLDADALQFIEEFFAQRKRPMTENNKQQALVFEGATVLKNHNGMAPGMYYKKDKHTYILLPGPPKELEPMFQYEAKPLIAKQVLNNRMIYSHVIRFYGIGEAELETRLEDLIDQQTNPTIAPLASDGEVTIRLTATGETEEEAWKAIQKVQAEILNRVGKYVYGYNNDSLPLKLKEMLINQNLKIAAAESMTAGLFQAELATIPGMAQTLVGGIVAYNEDVKINQLGVDPVIIDEHSVVSSQCAEDMARKIQALFKTDIGVGITGAAGPDEHGGQPAGTVWIGIAFQGNTYSYELHLSGMRNTNRIRAVKFTIHYLLQLLREHNQIDV</sequence>
<dbReference type="Gene3D" id="3.90.950.20">
    <property type="entry name" value="CinA-like"/>
    <property type="match status" value="1"/>
</dbReference>
<dbReference type="InterPro" id="IPR008135">
    <property type="entry name" value="Competence-induced_CinA"/>
</dbReference>
<dbReference type="Gene3D" id="3.40.980.10">
    <property type="entry name" value="MoaB/Mog-like domain"/>
    <property type="match status" value="1"/>
</dbReference>
<dbReference type="CDD" id="cd00885">
    <property type="entry name" value="cinA"/>
    <property type="match status" value="1"/>
</dbReference>
<dbReference type="InterPro" id="IPR036653">
    <property type="entry name" value="CinA-like_C"/>
</dbReference>
<dbReference type="Pfam" id="PF00994">
    <property type="entry name" value="MoCF_biosynth"/>
    <property type="match status" value="1"/>
</dbReference>
<feature type="domain" description="MoaB/Mog" evidence="2">
    <location>
        <begin position="4"/>
        <end position="170"/>
    </location>
</feature>
<dbReference type="InterPro" id="IPR041424">
    <property type="entry name" value="CinA_KH"/>
</dbReference>
<organism evidence="3 4">
    <name type="scientific">Tetzosporium hominis</name>
    <dbReference type="NCBI Taxonomy" id="2020506"/>
    <lineage>
        <taxon>Bacteria</taxon>
        <taxon>Bacillati</taxon>
        <taxon>Bacillota</taxon>
        <taxon>Bacilli</taxon>
        <taxon>Bacillales</taxon>
        <taxon>Caryophanaceae</taxon>
        <taxon>Tetzosporium</taxon>
    </lineage>
</organism>
<keyword evidence="4" id="KW-1185">Reference proteome</keyword>
<gene>
    <name evidence="1" type="primary">cinA</name>
    <name evidence="3" type="ORF">CF394_02515</name>
</gene>
<dbReference type="PIRSF" id="PIRSF006728">
    <property type="entry name" value="CinA"/>
    <property type="match status" value="1"/>
</dbReference>
<dbReference type="AlphaFoldDB" id="A0A264W710"/>
<dbReference type="NCBIfam" id="TIGR00177">
    <property type="entry name" value="molyb_syn"/>
    <property type="match status" value="1"/>
</dbReference>
<evidence type="ECO:0000256" key="1">
    <source>
        <dbReference type="HAMAP-Rule" id="MF_00226"/>
    </source>
</evidence>
<protein>
    <recommendedName>
        <fullName evidence="1">Putative competence-damage inducible protein</fullName>
    </recommendedName>
</protein>
<name>A0A264W710_9BACL</name>
<dbReference type="Proteomes" id="UP000217065">
    <property type="component" value="Unassembled WGS sequence"/>
</dbReference>
<comment type="caution">
    <text evidence="3">The sequence shown here is derived from an EMBL/GenBank/DDBJ whole genome shotgun (WGS) entry which is preliminary data.</text>
</comment>